<feature type="transmembrane region" description="Helical" evidence="2">
    <location>
        <begin position="44"/>
        <end position="63"/>
    </location>
</feature>
<keyword evidence="2" id="KW-0472">Membrane</keyword>
<feature type="region of interest" description="Disordered" evidence="1">
    <location>
        <begin position="343"/>
        <end position="362"/>
    </location>
</feature>
<comment type="caution">
    <text evidence="3">The sequence shown here is derived from an EMBL/GenBank/DDBJ whole genome shotgun (WGS) entry which is preliminary data.</text>
</comment>
<protein>
    <recommendedName>
        <fullName evidence="5">PQQ-like domain-containing protein</fullName>
    </recommendedName>
</protein>
<gene>
    <name evidence="3" type="ORF">GSF22_15400</name>
</gene>
<feature type="region of interest" description="Disordered" evidence="1">
    <location>
        <begin position="71"/>
        <end position="93"/>
    </location>
</feature>
<dbReference type="Proteomes" id="UP000823521">
    <property type="component" value="Unassembled WGS sequence"/>
</dbReference>
<keyword evidence="4" id="KW-1185">Reference proteome</keyword>
<feature type="compositionally biased region" description="Low complexity" evidence="1">
    <location>
        <begin position="343"/>
        <end position="355"/>
    </location>
</feature>
<evidence type="ECO:0008006" key="5">
    <source>
        <dbReference type="Google" id="ProtNLM"/>
    </source>
</evidence>
<organism evidence="3 4">
    <name type="scientific">Micromonospora echinofusca</name>
    <dbReference type="NCBI Taxonomy" id="47858"/>
    <lineage>
        <taxon>Bacteria</taxon>
        <taxon>Bacillati</taxon>
        <taxon>Actinomycetota</taxon>
        <taxon>Actinomycetes</taxon>
        <taxon>Micromonosporales</taxon>
        <taxon>Micromonosporaceae</taxon>
        <taxon>Micromonospora</taxon>
    </lineage>
</organism>
<evidence type="ECO:0000256" key="2">
    <source>
        <dbReference type="SAM" id="Phobius"/>
    </source>
</evidence>
<sequence length="409" mass="41871">MAGDRLERALRDSLSRQVADPVRLAADPAGLAIRRGRHIQRRRAMAGLALAAVATAGVSAGVAQISGGPGRHPGQIVVIGDPDSAPRPADPTSPPLLVLPSGADERPPVDLVLGTVLHSREGDRIDLTPVGAVERVQRISGGWLVVGAPAADGRTLWFVDGEHPPQVVLAGVEAVALATDGRQVAWRDGTELFAAGIIAGKALATVRTPLPSRAAPVGFVGDAVVVRLDAPGGGYALWRPGQGDFDPAWNTETATVYGVLPDGRVVGQVVTGPTRRPCLALLDPARKLAPLRTACTLTLTRGGVGQVSPDGRWLVANGQRAGDPAMVALLVDLNRAFDGASAPPAAAGPPLTAPGRWSEPATLTHADRNGTLVRIAAPAVAAGGTVDRTTLRSDGSLLVVGGVDGPTTR</sequence>
<accession>A0ABS3VS78</accession>
<evidence type="ECO:0000256" key="1">
    <source>
        <dbReference type="SAM" id="MobiDB-lite"/>
    </source>
</evidence>
<name>A0ABS3VS78_MICEH</name>
<dbReference type="RefSeq" id="WP_208814278.1">
    <property type="nucleotide sequence ID" value="NZ_WVUH01000120.1"/>
</dbReference>
<evidence type="ECO:0000313" key="3">
    <source>
        <dbReference type="EMBL" id="MBO4207385.1"/>
    </source>
</evidence>
<evidence type="ECO:0000313" key="4">
    <source>
        <dbReference type="Proteomes" id="UP000823521"/>
    </source>
</evidence>
<keyword evidence="2" id="KW-1133">Transmembrane helix</keyword>
<dbReference type="EMBL" id="WVUH01000120">
    <property type="protein sequence ID" value="MBO4207385.1"/>
    <property type="molecule type" value="Genomic_DNA"/>
</dbReference>
<reference evidence="3 4" key="1">
    <citation type="submission" date="2019-12" db="EMBL/GenBank/DDBJ databases">
        <title>Whole genome sequencing of endophytic Actinobacterium Micromonospora sp. MPMI6T.</title>
        <authorList>
            <person name="Evv R."/>
            <person name="Podile A.R."/>
        </authorList>
    </citation>
    <scope>NUCLEOTIDE SEQUENCE [LARGE SCALE GENOMIC DNA]</scope>
    <source>
        <strain evidence="3 4">MPMI6</strain>
    </source>
</reference>
<keyword evidence="2" id="KW-0812">Transmembrane</keyword>
<proteinExistence type="predicted"/>